<evidence type="ECO:0008006" key="3">
    <source>
        <dbReference type="Google" id="ProtNLM"/>
    </source>
</evidence>
<evidence type="ECO:0000313" key="2">
    <source>
        <dbReference type="Proteomes" id="UP000436483"/>
    </source>
</evidence>
<dbReference type="AlphaFoldDB" id="A0A7X3SS58"/>
<dbReference type="Gene3D" id="2.40.180.10">
    <property type="entry name" value="Catalase core domain"/>
    <property type="match status" value="1"/>
</dbReference>
<protein>
    <recommendedName>
        <fullName evidence="3">Catalase</fullName>
    </recommendedName>
</protein>
<dbReference type="CDD" id="cd08152">
    <property type="entry name" value="y4iL_like"/>
    <property type="match status" value="1"/>
</dbReference>
<dbReference type="InterPro" id="IPR020835">
    <property type="entry name" value="Catalase_sf"/>
</dbReference>
<dbReference type="GO" id="GO:0020037">
    <property type="term" value="F:heme binding"/>
    <property type="evidence" value="ECO:0007669"/>
    <property type="project" value="InterPro"/>
</dbReference>
<keyword evidence="2" id="KW-1185">Reference proteome</keyword>
<organism evidence="1 2">
    <name type="scientific">Microvirga makkahensis</name>
    <dbReference type="NCBI Taxonomy" id="1128670"/>
    <lineage>
        <taxon>Bacteria</taxon>
        <taxon>Pseudomonadati</taxon>
        <taxon>Pseudomonadota</taxon>
        <taxon>Alphaproteobacteria</taxon>
        <taxon>Hyphomicrobiales</taxon>
        <taxon>Methylobacteriaceae</taxon>
        <taxon>Microvirga</taxon>
    </lineage>
</organism>
<proteinExistence type="predicted"/>
<dbReference type="OrthoDB" id="9765610at2"/>
<reference evidence="1 2" key="1">
    <citation type="submission" date="2019-12" db="EMBL/GenBank/DDBJ databases">
        <authorList>
            <person name="Yuan C.-G."/>
        </authorList>
    </citation>
    <scope>NUCLEOTIDE SEQUENCE [LARGE SCALE GENOMIC DNA]</scope>
    <source>
        <strain evidence="1 2">KCTC 23863</strain>
    </source>
</reference>
<gene>
    <name evidence="1" type="ORF">GR328_25850</name>
</gene>
<sequence>MDALAGAIAGAAAVWVMDRVDWFNYRRGLDSPRTRRRTQQARPRGMDPAHLVAAETADTAGASLTPRQLDAAGLAVHYGFGMMPGALYGALRGRVAYLDAGRGSLFGLGLFLIKDEGINAAVGLSGRPRDYPWTAHARGLVAHLVYGLVTDALCRAFSGSVGAPDGQPSAGQGHTPRGFTAKPSFVRYSDDVEVIEPDEQETFDRVIEAMASGGRTTRERYGRSVRTSHAKAHGILKGELRVLEDLPPELRQGLFSEPRTYPAVVRLAQVPGEFLDDRRVSTPRGMALKIIGVEGEMLPGHQGEVTQDWVLDTGKVFIAPSAKVFLAQITATEMAMPLPEGVKQAVSMTSRAANAALNAVGLNSANLDFYGHPFIHPLAEAYYSQCPFRYGDYIAKLRVRPAMPRLRQLLTASFTPADEDGLRTAVTEYFRDNPAEYEVAIQLCTDLERMPVENANAEWPENESPYRPVARLTLPPQDAFDAARQALDETLLFCPSHSLAAHRPLGSVMRARMKAYEVLGHARRQENGRSAKEPRDIGELAI</sequence>
<dbReference type="RefSeq" id="WP_160888520.1">
    <property type="nucleotide sequence ID" value="NZ_WURB01000049.1"/>
</dbReference>
<evidence type="ECO:0000313" key="1">
    <source>
        <dbReference type="EMBL" id="MXQ14809.1"/>
    </source>
</evidence>
<name>A0A7X3SS58_9HYPH</name>
<dbReference type="PANTHER" id="PTHR36195:SF4">
    <property type="entry name" value="DOMAIN PROTEIN, PUTATIVE (AFU_ORTHOLOGUE AFUA_5G01990)-RELATED"/>
    <property type="match status" value="1"/>
</dbReference>
<dbReference type="Proteomes" id="UP000436483">
    <property type="component" value="Unassembled WGS sequence"/>
</dbReference>
<comment type="caution">
    <text evidence="1">The sequence shown here is derived from an EMBL/GenBank/DDBJ whole genome shotgun (WGS) entry which is preliminary data.</text>
</comment>
<dbReference type="EMBL" id="WURB01000049">
    <property type="protein sequence ID" value="MXQ14809.1"/>
    <property type="molecule type" value="Genomic_DNA"/>
</dbReference>
<dbReference type="SUPFAM" id="SSF56634">
    <property type="entry name" value="Heme-dependent catalase-like"/>
    <property type="match status" value="1"/>
</dbReference>
<dbReference type="PANTHER" id="PTHR36195">
    <property type="entry name" value="DOMAIN PROTEIN, PUTATIVE (AFU_ORTHOLOGUE AFUA_5G01990)-RELATED-RELATED"/>
    <property type="match status" value="1"/>
</dbReference>
<accession>A0A7X3SS58</accession>
<reference evidence="1 2" key="2">
    <citation type="submission" date="2020-01" db="EMBL/GenBank/DDBJ databases">
        <title>Microvirga sp. nov., an arsenate reduction bacterium isolated from Tibet hotspring sediments.</title>
        <authorList>
            <person name="Xian W.-D."/>
            <person name="Li W.-J."/>
        </authorList>
    </citation>
    <scope>NUCLEOTIDE SEQUENCE [LARGE SCALE GENOMIC DNA]</scope>
    <source>
        <strain evidence="1 2">KCTC 23863</strain>
    </source>
</reference>